<evidence type="ECO:0000256" key="4">
    <source>
        <dbReference type="ARBA" id="ARBA00022729"/>
    </source>
</evidence>
<feature type="chain" id="PRO_5044983268" description="Neutral metalloproteinase" evidence="8">
    <location>
        <begin position="22"/>
        <end position="668"/>
    </location>
</feature>
<dbReference type="Pfam" id="PF01447">
    <property type="entry name" value="Peptidase_M4"/>
    <property type="match status" value="1"/>
</dbReference>
<dbReference type="Pfam" id="PF02868">
    <property type="entry name" value="Peptidase_M4_C"/>
    <property type="match status" value="1"/>
</dbReference>
<dbReference type="Pfam" id="PF04151">
    <property type="entry name" value="PPC"/>
    <property type="match status" value="1"/>
</dbReference>
<comment type="cofactor">
    <cofactor evidence="8">
        <name>Zn(2+)</name>
        <dbReference type="ChEBI" id="CHEBI:29105"/>
    </cofactor>
</comment>
<feature type="domain" description="FTP" evidence="12">
    <location>
        <begin position="97"/>
        <end position="146"/>
    </location>
</feature>
<feature type="domain" description="Peptidase M4" evidence="9">
    <location>
        <begin position="243"/>
        <end position="391"/>
    </location>
</feature>
<dbReference type="Proteomes" id="UP001519308">
    <property type="component" value="Unassembled WGS sequence"/>
</dbReference>
<evidence type="ECO:0000256" key="7">
    <source>
        <dbReference type="ARBA" id="ARBA00023049"/>
    </source>
</evidence>
<accession>A0ABS4K490</accession>
<dbReference type="EC" id="3.4.24.-" evidence="8"/>
<dbReference type="InterPro" id="IPR023612">
    <property type="entry name" value="Peptidase_M4"/>
</dbReference>
<evidence type="ECO:0000256" key="3">
    <source>
        <dbReference type="ARBA" id="ARBA00022723"/>
    </source>
</evidence>
<evidence type="ECO:0000256" key="6">
    <source>
        <dbReference type="ARBA" id="ARBA00022833"/>
    </source>
</evidence>
<feature type="signal peptide" evidence="8">
    <location>
        <begin position="1"/>
        <end position="21"/>
    </location>
</feature>
<keyword evidence="6 8" id="KW-0862">Zinc</keyword>
<comment type="function">
    <text evidence="8">Extracellular zinc metalloprotease.</text>
</comment>
<evidence type="ECO:0000256" key="1">
    <source>
        <dbReference type="ARBA" id="ARBA00009388"/>
    </source>
</evidence>
<gene>
    <name evidence="13" type="ORF">J2Z44_001872</name>
</gene>
<dbReference type="Gene3D" id="2.60.120.380">
    <property type="match status" value="1"/>
</dbReference>
<feature type="domain" description="Peptidase C-terminal archaeal/bacterial" evidence="11">
    <location>
        <begin position="585"/>
        <end position="651"/>
    </location>
</feature>
<dbReference type="InterPro" id="IPR013856">
    <property type="entry name" value="Peptidase_M4_domain"/>
</dbReference>
<dbReference type="EMBL" id="JAGGLL010000012">
    <property type="protein sequence ID" value="MBP2022071.1"/>
    <property type="molecule type" value="Genomic_DNA"/>
</dbReference>
<dbReference type="RefSeq" id="WP_021283878.1">
    <property type="nucleotide sequence ID" value="NZ_JAGGLL010000012.1"/>
</dbReference>
<keyword evidence="5 8" id="KW-0378">Hydrolase</keyword>
<dbReference type="InterPro" id="IPR001570">
    <property type="entry name" value="Peptidase_M4_C_domain"/>
</dbReference>
<dbReference type="InterPro" id="IPR027268">
    <property type="entry name" value="Peptidase_M4/M1_CTD_sf"/>
</dbReference>
<dbReference type="SUPFAM" id="SSF89260">
    <property type="entry name" value="Collagen-binding domain"/>
    <property type="match status" value="1"/>
</dbReference>
<keyword evidence="7 8" id="KW-0482">Metalloprotease</keyword>
<dbReference type="GO" id="GO:0016787">
    <property type="term" value="F:hydrolase activity"/>
    <property type="evidence" value="ECO:0007669"/>
    <property type="project" value="UniProtKB-KW"/>
</dbReference>
<evidence type="ECO:0000313" key="13">
    <source>
        <dbReference type="EMBL" id="MBP2022071.1"/>
    </source>
</evidence>
<dbReference type="PRINTS" id="PR00730">
    <property type="entry name" value="THERMOLYSIN"/>
</dbReference>
<dbReference type="CDD" id="cd09597">
    <property type="entry name" value="M4_TLP"/>
    <property type="match status" value="1"/>
</dbReference>
<keyword evidence="4 8" id="KW-0732">Signal</keyword>
<dbReference type="InterPro" id="IPR007280">
    <property type="entry name" value="Peptidase_C_arc/bac"/>
</dbReference>
<comment type="caution">
    <text evidence="13">The sequence shown here is derived from an EMBL/GenBank/DDBJ whole genome shotgun (WGS) entry which is preliminary data.</text>
</comment>
<keyword evidence="2 8" id="KW-0645">Protease</keyword>
<proteinExistence type="inferred from homology"/>
<dbReference type="PANTHER" id="PTHR33794">
    <property type="entry name" value="BACILLOLYSIN"/>
    <property type="match status" value="1"/>
</dbReference>
<dbReference type="Pfam" id="PF07504">
    <property type="entry name" value="FTP"/>
    <property type="match status" value="1"/>
</dbReference>
<feature type="domain" description="Peptidase M4 C-terminal" evidence="10">
    <location>
        <begin position="394"/>
        <end position="548"/>
    </location>
</feature>
<evidence type="ECO:0000259" key="9">
    <source>
        <dbReference type="Pfam" id="PF01447"/>
    </source>
</evidence>
<keyword evidence="3" id="KW-0479">Metal-binding</keyword>
<keyword evidence="8" id="KW-0964">Secreted</keyword>
<evidence type="ECO:0000259" key="11">
    <source>
        <dbReference type="Pfam" id="PF04151"/>
    </source>
</evidence>
<dbReference type="InterPro" id="IPR011096">
    <property type="entry name" value="FTP_domain"/>
</dbReference>
<evidence type="ECO:0000256" key="8">
    <source>
        <dbReference type="RuleBase" id="RU366073"/>
    </source>
</evidence>
<comment type="subcellular location">
    <subcellularLocation>
        <location evidence="8">Secreted</location>
    </subcellularLocation>
</comment>
<reference evidence="13 14" key="1">
    <citation type="submission" date="2021-03" db="EMBL/GenBank/DDBJ databases">
        <title>Genomic Encyclopedia of Type Strains, Phase IV (KMG-IV): sequencing the most valuable type-strain genomes for metagenomic binning, comparative biology and taxonomic classification.</title>
        <authorList>
            <person name="Goeker M."/>
        </authorList>
    </citation>
    <scope>NUCLEOTIDE SEQUENCE [LARGE SCALE GENOMIC DNA]</scope>
    <source>
        <strain evidence="13 14">DSM 28650</strain>
    </source>
</reference>
<evidence type="ECO:0000256" key="2">
    <source>
        <dbReference type="ARBA" id="ARBA00022670"/>
    </source>
</evidence>
<dbReference type="Gene3D" id="3.10.450.490">
    <property type="match status" value="1"/>
</dbReference>
<dbReference type="Gene3D" id="1.10.390.10">
    <property type="entry name" value="Neutral Protease Domain 2"/>
    <property type="match status" value="1"/>
</dbReference>
<evidence type="ECO:0000259" key="10">
    <source>
        <dbReference type="Pfam" id="PF02868"/>
    </source>
</evidence>
<evidence type="ECO:0000259" key="12">
    <source>
        <dbReference type="Pfam" id="PF07504"/>
    </source>
</evidence>
<comment type="similarity">
    <text evidence="1 8">Belongs to the peptidase M4 family.</text>
</comment>
<organism evidence="13 14">
    <name type="scientific">Clostridium punense</name>
    <dbReference type="NCBI Taxonomy" id="1054297"/>
    <lineage>
        <taxon>Bacteria</taxon>
        <taxon>Bacillati</taxon>
        <taxon>Bacillota</taxon>
        <taxon>Clostridia</taxon>
        <taxon>Eubacteriales</taxon>
        <taxon>Clostridiaceae</taxon>
        <taxon>Clostridium</taxon>
    </lineage>
</organism>
<evidence type="ECO:0000313" key="14">
    <source>
        <dbReference type="Proteomes" id="UP001519308"/>
    </source>
</evidence>
<protein>
    <recommendedName>
        <fullName evidence="8">Neutral metalloproteinase</fullName>
        <ecNumber evidence="8">3.4.24.-</ecNumber>
    </recommendedName>
</protein>
<dbReference type="SUPFAM" id="SSF55486">
    <property type="entry name" value="Metalloproteases ('zincins'), catalytic domain"/>
    <property type="match status" value="1"/>
</dbReference>
<dbReference type="Gene3D" id="3.10.170.10">
    <property type="match status" value="1"/>
</dbReference>
<keyword evidence="14" id="KW-1185">Reference proteome</keyword>
<name>A0ABS4K490_9CLOT</name>
<dbReference type="PANTHER" id="PTHR33794:SF1">
    <property type="entry name" value="BACILLOLYSIN"/>
    <property type="match status" value="1"/>
</dbReference>
<sequence length="668" mass="72858">MKKVLSLVMVTALSLNSVAYAATVGNETNGPKKMETIERLRERSEKAGKNLDIKWDSNKNIPSFITGTLSEEGVDGSSDAAAFISKNKDMFEVNVGEFVNQSVETDNLNNKHYKNRLVVDGIPVYGTEIIVHTDANGTVYAVNGNVENGVTKNQWKGDFKLSAEEAIQKALEGLNIKEDEVQYSADPKAEQFIYNDNGNWVPVYYVTTQFMAPYYGNVKSFVNANDGQVIKSRNEIKNAAATGTGSGLLGTRNLNLDLVSGRYYMRDLTKAARIETYDANRTANFPGTIVSDVDNVFNASSQLDAVDVHANMAQTYDFFKNKFNRNSFDNNGATIKATVNGRDPQYPSQPMDNAFWNGTQMVFGDCSGTTFAHIGSALDVVGHEFTHAVTERTAGLEYENQSGALNESFSDVFGYLIEGQSSDWLMGEDCYTPSTPGDALRSLSNPTLYNQPAHMNQYQNLPNTSNGDWGGVHINSGIPNKAFYLAATSINDNNKMAQIYYRALTSYLTPYAQFTDAKNALVQAAKDLYPTDTTVATKVADAYTSVGVGSSTPTGDTYEPNNTISAAVALTSGTTYSSYIYSSTDVDYYSVNGTYGRTITVNLTNLPKDYDLYLVNSAGTVVARSENGSTTSESISYSVPTTGKYYIKVSGYSGAYSTTTPYSLRATF</sequence>
<evidence type="ECO:0000256" key="5">
    <source>
        <dbReference type="ARBA" id="ARBA00022801"/>
    </source>
</evidence>
<dbReference type="InterPro" id="IPR050728">
    <property type="entry name" value="Zinc_Metalloprotease_M4"/>
</dbReference>